<gene>
    <name evidence="1" type="ORF">GIB67_021503</name>
</gene>
<accession>A0A7J7L9L5</accession>
<reference evidence="1 2" key="1">
    <citation type="journal article" date="2020" name="IScience">
        <title>Genome Sequencing of the Endangered Kingdonia uniflora (Circaeasteraceae, Ranunculales) Reveals Potential Mechanisms of Evolutionary Specialization.</title>
        <authorList>
            <person name="Sun Y."/>
            <person name="Deng T."/>
            <person name="Zhang A."/>
            <person name="Moore M.J."/>
            <person name="Landis J.B."/>
            <person name="Lin N."/>
            <person name="Zhang H."/>
            <person name="Zhang X."/>
            <person name="Huang J."/>
            <person name="Zhang X."/>
            <person name="Sun H."/>
            <person name="Wang H."/>
        </authorList>
    </citation>
    <scope>NUCLEOTIDE SEQUENCE [LARGE SCALE GENOMIC DNA]</scope>
    <source>
        <strain evidence="1">TB1705</strain>
        <tissue evidence="1">Leaf</tissue>
    </source>
</reference>
<dbReference type="Proteomes" id="UP000541444">
    <property type="component" value="Unassembled WGS sequence"/>
</dbReference>
<organism evidence="1 2">
    <name type="scientific">Kingdonia uniflora</name>
    <dbReference type="NCBI Taxonomy" id="39325"/>
    <lineage>
        <taxon>Eukaryota</taxon>
        <taxon>Viridiplantae</taxon>
        <taxon>Streptophyta</taxon>
        <taxon>Embryophyta</taxon>
        <taxon>Tracheophyta</taxon>
        <taxon>Spermatophyta</taxon>
        <taxon>Magnoliopsida</taxon>
        <taxon>Ranunculales</taxon>
        <taxon>Circaeasteraceae</taxon>
        <taxon>Kingdonia</taxon>
    </lineage>
</organism>
<comment type="caution">
    <text evidence="1">The sequence shown here is derived from an EMBL/GenBank/DDBJ whole genome shotgun (WGS) entry which is preliminary data.</text>
</comment>
<dbReference type="EMBL" id="JACGCM010002501">
    <property type="protein sequence ID" value="KAF6139293.1"/>
    <property type="molecule type" value="Genomic_DNA"/>
</dbReference>
<name>A0A7J7L9L5_9MAGN</name>
<evidence type="ECO:0000313" key="2">
    <source>
        <dbReference type="Proteomes" id="UP000541444"/>
    </source>
</evidence>
<sequence length="86" mass="9843">MVPNGQRHHPVWISRGRGRFGEAAEYDWVFVILASLYHGLDTAVTTEGAIIGFSQLLEYWFYKYCGVGHPIVKEELKFSSYPHLKA</sequence>
<evidence type="ECO:0000313" key="1">
    <source>
        <dbReference type="EMBL" id="KAF6139293.1"/>
    </source>
</evidence>
<keyword evidence="2" id="KW-1185">Reference proteome</keyword>
<proteinExistence type="predicted"/>
<protein>
    <submittedName>
        <fullName evidence="1">Uncharacterized protein</fullName>
    </submittedName>
</protein>
<dbReference type="AlphaFoldDB" id="A0A7J7L9L5"/>